<dbReference type="Proteomes" id="UP000199220">
    <property type="component" value="Unassembled WGS sequence"/>
</dbReference>
<gene>
    <name evidence="1" type="ORF">SAMN04488554_3103</name>
</gene>
<accession>A0A1H5M1T4</accession>
<name>A0A1H5M1T4_9MICO</name>
<dbReference type="RefSeq" id="WP_089773948.1">
    <property type="nucleotide sequence ID" value="NZ_FNTX01000002.1"/>
</dbReference>
<proteinExistence type="predicted"/>
<protein>
    <submittedName>
        <fullName evidence="1">Uncharacterized protein</fullName>
    </submittedName>
</protein>
<evidence type="ECO:0000313" key="2">
    <source>
        <dbReference type="Proteomes" id="UP000199220"/>
    </source>
</evidence>
<dbReference type="EMBL" id="FNTX01000002">
    <property type="protein sequence ID" value="SEE83273.1"/>
    <property type="molecule type" value="Genomic_DNA"/>
</dbReference>
<evidence type="ECO:0000313" key="1">
    <source>
        <dbReference type="EMBL" id="SEE83273.1"/>
    </source>
</evidence>
<reference evidence="2" key="1">
    <citation type="submission" date="2016-10" db="EMBL/GenBank/DDBJ databases">
        <authorList>
            <person name="Varghese N."/>
            <person name="Submissions S."/>
        </authorList>
    </citation>
    <scope>NUCLEOTIDE SEQUENCE [LARGE SCALE GENOMIC DNA]</scope>
    <source>
        <strain evidence="2">DSM 21368</strain>
    </source>
</reference>
<dbReference type="AlphaFoldDB" id="A0A1H5M1T4"/>
<dbReference type="OrthoDB" id="5195569at2"/>
<keyword evidence="2" id="KW-1185">Reference proteome</keyword>
<sequence length="114" mass="12317">MPDVRIDYQVLNQIAGSLKNLSVDLAANTTWEDDIAELAGTVWDATTANHVREAVETMIGDWDYARSVLSLQAMTAAQKADIIGAAWADWDFGVGERGETALYPGAWESAGGEK</sequence>
<dbReference type="STRING" id="648782.SAMN04488554_3103"/>
<organism evidence="1 2">
    <name type="scientific">Ruania alba</name>
    <dbReference type="NCBI Taxonomy" id="648782"/>
    <lineage>
        <taxon>Bacteria</taxon>
        <taxon>Bacillati</taxon>
        <taxon>Actinomycetota</taxon>
        <taxon>Actinomycetes</taxon>
        <taxon>Micrococcales</taxon>
        <taxon>Ruaniaceae</taxon>
        <taxon>Ruania</taxon>
    </lineage>
</organism>